<comment type="similarity">
    <text evidence="1">Belongs to the LysR transcriptional regulatory family.</text>
</comment>
<evidence type="ECO:0000256" key="2">
    <source>
        <dbReference type="ARBA" id="ARBA00023015"/>
    </source>
</evidence>
<keyword evidence="4" id="KW-0804">Transcription</keyword>
<keyword evidence="2" id="KW-0805">Transcription regulation</keyword>
<dbReference type="GO" id="GO:0000976">
    <property type="term" value="F:transcription cis-regulatory region binding"/>
    <property type="evidence" value="ECO:0007669"/>
    <property type="project" value="TreeGrafter"/>
</dbReference>
<evidence type="ECO:0000259" key="8">
    <source>
        <dbReference type="PROSITE" id="PS50931"/>
    </source>
</evidence>
<proteinExistence type="inferred from homology"/>
<dbReference type="EMBL" id="FBWC01000041">
    <property type="protein sequence ID" value="CUX67524.1"/>
    <property type="molecule type" value="Genomic_DNA"/>
</dbReference>
<comment type="function">
    <text evidence="5">Transcriptional regulator of the ttuABCDE tartrate utilization operon.</text>
</comment>
<dbReference type="RefSeq" id="WP_080868023.1">
    <property type="nucleotide sequence ID" value="NZ_LT009733.1"/>
</dbReference>
<evidence type="ECO:0000256" key="4">
    <source>
        <dbReference type="ARBA" id="ARBA00023163"/>
    </source>
</evidence>
<dbReference type="InterPro" id="IPR036388">
    <property type="entry name" value="WH-like_DNA-bd_sf"/>
</dbReference>
<dbReference type="PANTHER" id="PTHR30126:SF40">
    <property type="entry name" value="HTH-TYPE TRANSCRIPTIONAL REGULATOR GLTR"/>
    <property type="match status" value="1"/>
</dbReference>
<dbReference type="InterPro" id="IPR005119">
    <property type="entry name" value="LysR_subst-bd"/>
</dbReference>
<accession>A0A1S7SDX0</accession>
<dbReference type="FunFam" id="1.10.10.10:FF:000001">
    <property type="entry name" value="LysR family transcriptional regulator"/>
    <property type="match status" value="1"/>
</dbReference>
<feature type="domain" description="HTH lysR-type" evidence="8">
    <location>
        <begin position="1"/>
        <end position="58"/>
    </location>
</feature>
<sequence length="297" mass="32507">MDPTSIEIFLAVASEASVTRAAKTLGRAPSNVTTRIQLLEEQVGVQLFSREGKKMTLTHEGQTFITYARRLVALAEEARLAMKNITTLRVGTMESTAASRLPPVLARFSETWPSVSLQLTLGATQDLANAVIADELDCALVARPRGRPDDVVSFDRNQLLHMTQIYEEELLLVLPPNHQPVRDASDIRPRQLAALEPGCTYRRVAERWVRLTADVPTLEVGSYHSMLAHVISGKAVGVMPRSVLKSMHWSAEIGVHPLEPVDTLLISKAGGTSEALRGLEELLLDTHSAPVSPVRLS</sequence>
<dbReference type="Gene3D" id="3.40.190.10">
    <property type="entry name" value="Periplasmic binding protein-like II"/>
    <property type="match status" value="2"/>
</dbReference>
<protein>
    <recommendedName>
        <fullName evidence="6">HTH-type transcriptional regulator TtuA</fullName>
    </recommendedName>
    <alternativeName>
        <fullName evidence="7">Tartrate utilization transcriptional regulator</fullName>
    </alternativeName>
</protein>
<dbReference type="InterPro" id="IPR036390">
    <property type="entry name" value="WH_DNA-bd_sf"/>
</dbReference>
<dbReference type="SUPFAM" id="SSF46785">
    <property type="entry name" value="Winged helix' DNA-binding domain"/>
    <property type="match status" value="1"/>
</dbReference>
<dbReference type="InterPro" id="IPR000847">
    <property type="entry name" value="LysR_HTH_N"/>
</dbReference>
<dbReference type="SUPFAM" id="SSF53850">
    <property type="entry name" value="Periplasmic binding protein-like II"/>
    <property type="match status" value="1"/>
</dbReference>
<evidence type="ECO:0000256" key="1">
    <source>
        <dbReference type="ARBA" id="ARBA00009437"/>
    </source>
</evidence>
<gene>
    <name evidence="9" type="ORF">AGR4C_pb20156</name>
</gene>
<evidence type="ECO:0000256" key="3">
    <source>
        <dbReference type="ARBA" id="ARBA00023125"/>
    </source>
</evidence>
<keyword evidence="3" id="KW-0238">DNA-binding</keyword>
<dbReference type="Gene3D" id="1.10.10.10">
    <property type="entry name" value="Winged helix-like DNA-binding domain superfamily/Winged helix DNA-binding domain"/>
    <property type="match status" value="1"/>
</dbReference>
<dbReference type="AlphaFoldDB" id="A0A1S7SDX0"/>
<evidence type="ECO:0000313" key="9">
    <source>
        <dbReference type="EMBL" id="CUX67524.1"/>
    </source>
</evidence>
<evidence type="ECO:0000256" key="7">
    <source>
        <dbReference type="ARBA" id="ARBA00083243"/>
    </source>
</evidence>
<dbReference type="Pfam" id="PF00126">
    <property type="entry name" value="HTH_1"/>
    <property type="match status" value="1"/>
</dbReference>
<reference evidence="9 10" key="1">
    <citation type="submission" date="2016-01" db="EMBL/GenBank/DDBJ databases">
        <authorList>
            <person name="Oliw E.H."/>
        </authorList>
    </citation>
    <scope>NUCLEOTIDE SEQUENCE [LARGE SCALE GENOMIC DNA]</scope>
    <source>
        <strain evidence="9 10">Kerr 14</strain>
    </source>
</reference>
<organism evidence="9 10">
    <name type="scientific">Agrobacterium tumefaciens str. Kerr 14</name>
    <dbReference type="NCBI Taxonomy" id="1183424"/>
    <lineage>
        <taxon>Bacteria</taxon>
        <taxon>Pseudomonadati</taxon>
        <taxon>Pseudomonadota</taxon>
        <taxon>Alphaproteobacteria</taxon>
        <taxon>Hyphomicrobiales</taxon>
        <taxon>Rhizobiaceae</taxon>
        <taxon>Rhizobium/Agrobacterium group</taxon>
        <taxon>Agrobacterium</taxon>
        <taxon>Agrobacterium tumefaciens complex</taxon>
    </lineage>
</organism>
<dbReference type="Pfam" id="PF03466">
    <property type="entry name" value="LysR_substrate"/>
    <property type="match status" value="1"/>
</dbReference>
<evidence type="ECO:0000256" key="5">
    <source>
        <dbReference type="ARBA" id="ARBA00054626"/>
    </source>
</evidence>
<dbReference type="GO" id="GO:0003700">
    <property type="term" value="F:DNA-binding transcription factor activity"/>
    <property type="evidence" value="ECO:0007669"/>
    <property type="project" value="InterPro"/>
</dbReference>
<evidence type="ECO:0000313" key="10">
    <source>
        <dbReference type="Proteomes" id="UP000191897"/>
    </source>
</evidence>
<dbReference type="PROSITE" id="PS50931">
    <property type="entry name" value="HTH_LYSR"/>
    <property type="match status" value="1"/>
</dbReference>
<dbReference type="PANTHER" id="PTHR30126">
    <property type="entry name" value="HTH-TYPE TRANSCRIPTIONAL REGULATOR"/>
    <property type="match status" value="1"/>
</dbReference>
<name>A0A1S7SDX0_AGRTU</name>
<dbReference type="Proteomes" id="UP000191897">
    <property type="component" value="Unassembled WGS sequence"/>
</dbReference>
<evidence type="ECO:0000256" key="6">
    <source>
        <dbReference type="ARBA" id="ARBA00067332"/>
    </source>
</evidence>